<dbReference type="PANTHER" id="PTHR33603">
    <property type="entry name" value="METHYLTRANSFERASE"/>
    <property type="match status" value="1"/>
</dbReference>
<dbReference type="PANTHER" id="PTHR33603:SF1">
    <property type="entry name" value="RIBOSOMAL RNA LARGE SUBUNIT METHYLTRANSFERASE H"/>
    <property type="match status" value="1"/>
</dbReference>
<evidence type="ECO:0000256" key="2">
    <source>
        <dbReference type="ARBA" id="ARBA00022679"/>
    </source>
</evidence>
<comment type="subcellular location">
    <subcellularLocation>
        <location evidence="5">Cytoplasm</location>
    </subcellularLocation>
</comment>
<dbReference type="Proteomes" id="UP000249123">
    <property type="component" value="Unassembled WGS sequence"/>
</dbReference>
<dbReference type="STRING" id="1280941.HY2_06435"/>
<protein>
    <recommendedName>
        <fullName evidence="5">Ribosomal RNA large subunit methyltransferase H</fullName>
        <ecNumber evidence="5">2.1.1.177</ecNumber>
    </recommendedName>
    <alternativeName>
        <fullName evidence="5">23S rRNA (pseudouridine1915-N3)-methyltransferase</fullName>
    </alternativeName>
    <alternativeName>
        <fullName evidence="5">23S rRNA m3Psi1915 methyltransferase</fullName>
    </alternativeName>
    <alternativeName>
        <fullName evidence="5">rRNA (pseudouridine-N3-)-methyltransferase RlmH</fullName>
    </alternativeName>
</protein>
<keyword evidence="3 5" id="KW-0949">S-adenosyl-L-methionine</keyword>
<feature type="binding site" evidence="5">
    <location>
        <position position="70"/>
    </location>
    <ligand>
        <name>S-adenosyl-L-methionine</name>
        <dbReference type="ChEBI" id="CHEBI:59789"/>
    </ligand>
</feature>
<comment type="similarity">
    <text evidence="4 5">Belongs to the RNA methyltransferase RlmH family.</text>
</comment>
<dbReference type="AlphaFoldDB" id="A0A062TUF7"/>
<dbReference type="InterPro" id="IPR029026">
    <property type="entry name" value="tRNA_m1G_MTases_N"/>
</dbReference>
<keyword evidence="7" id="KW-1185">Reference proteome</keyword>
<evidence type="ECO:0000313" key="7">
    <source>
        <dbReference type="Proteomes" id="UP000249123"/>
    </source>
</evidence>
<dbReference type="InterPro" id="IPR003742">
    <property type="entry name" value="RlmH-like"/>
</dbReference>
<sequence length="154" mass="16805">MRLIFLVVGRLKSGPERELADEYIKRATPIARSLGFRGIEEIEVASGGGLDAEAERILAKIPSGAKCIRLDEFGRSLKSTDFANRLGGWRDQGIPDLVLLIGGAEGYGEAVRSQVPDTMAFGPQTWPHRLVRAMLAEQVYRAVSILAGTPYHKA</sequence>
<dbReference type="RefSeq" id="WP_034829490.1">
    <property type="nucleotide sequence ID" value="NZ_AWFA01000089.1"/>
</dbReference>
<comment type="caution">
    <text evidence="6">The sequence shown here is derived from an EMBL/GenBank/DDBJ whole genome shotgun (WGS) entry which is preliminary data.</text>
</comment>
<keyword evidence="5" id="KW-0963">Cytoplasm</keyword>
<comment type="subunit">
    <text evidence="5">Homodimer.</text>
</comment>
<comment type="function">
    <text evidence="5">Specifically methylates the pseudouridine at position 1915 (m3Psi1915) in 23S rRNA.</text>
</comment>
<reference evidence="6 7" key="1">
    <citation type="submission" date="2013-04" db="EMBL/GenBank/DDBJ databases">
        <title>Hyphomonas sp. T24B3 Genome Sequencing.</title>
        <authorList>
            <person name="Lai Q."/>
            <person name="Shao Z."/>
        </authorList>
    </citation>
    <scope>NUCLEOTIDE SEQUENCE [LARGE SCALE GENOMIC DNA]</scope>
    <source>
        <strain evidence="6 7">T24B3</strain>
    </source>
</reference>
<accession>A0A062TUF7</accession>
<dbReference type="HAMAP" id="MF_00658">
    <property type="entry name" value="23SrRNA_methyltr_H"/>
    <property type="match status" value="1"/>
</dbReference>
<evidence type="ECO:0000256" key="1">
    <source>
        <dbReference type="ARBA" id="ARBA00022603"/>
    </source>
</evidence>
<feature type="binding site" evidence="5">
    <location>
        <position position="102"/>
    </location>
    <ligand>
        <name>S-adenosyl-L-methionine</name>
        <dbReference type="ChEBI" id="CHEBI:59789"/>
    </ligand>
</feature>
<dbReference type="OrthoDB" id="9806643at2"/>
<keyword evidence="2 5" id="KW-0808">Transferase</keyword>
<comment type="caution">
    <text evidence="5">Lacks conserved residue(s) required for the propagation of feature annotation.</text>
</comment>
<dbReference type="EMBL" id="AWFB01000003">
    <property type="protein sequence ID" value="RAN35638.1"/>
    <property type="molecule type" value="Genomic_DNA"/>
</dbReference>
<organism evidence="6 7">
    <name type="scientific">Hyphomonas pacifica</name>
    <dbReference type="NCBI Taxonomy" id="1280941"/>
    <lineage>
        <taxon>Bacteria</taxon>
        <taxon>Pseudomonadati</taxon>
        <taxon>Pseudomonadota</taxon>
        <taxon>Alphaproteobacteria</taxon>
        <taxon>Hyphomonadales</taxon>
        <taxon>Hyphomonadaceae</taxon>
        <taxon>Hyphomonas</taxon>
    </lineage>
</organism>
<dbReference type="InterPro" id="IPR029028">
    <property type="entry name" value="Alpha/beta_knot_MTases"/>
</dbReference>
<name>A0A062TUF7_9PROT</name>
<keyword evidence="5" id="KW-0698">rRNA processing</keyword>
<evidence type="ECO:0000256" key="3">
    <source>
        <dbReference type="ARBA" id="ARBA00022691"/>
    </source>
</evidence>
<evidence type="ECO:0000256" key="5">
    <source>
        <dbReference type="HAMAP-Rule" id="MF_00658"/>
    </source>
</evidence>
<keyword evidence="1 5" id="KW-0489">Methyltransferase</keyword>
<dbReference type="GO" id="GO:0070038">
    <property type="term" value="F:rRNA (pseudouridine-N3-)-methyltransferase activity"/>
    <property type="evidence" value="ECO:0007669"/>
    <property type="project" value="UniProtKB-UniRule"/>
</dbReference>
<dbReference type="Pfam" id="PF02590">
    <property type="entry name" value="SPOUT_MTase"/>
    <property type="match status" value="1"/>
</dbReference>
<evidence type="ECO:0000313" key="6">
    <source>
        <dbReference type="EMBL" id="RAN35638.1"/>
    </source>
</evidence>
<dbReference type="PIRSF" id="PIRSF004505">
    <property type="entry name" value="MT_bac"/>
    <property type="match status" value="1"/>
</dbReference>
<comment type="catalytic activity">
    <reaction evidence="5">
        <text>pseudouridine(1915) in 23S rRNA + S-adenosyl-L-methionine = N(3)-methylpseudouridine(1915) in 23S rRNA + S-adenosyl-L-homocysteine + H(+)</text>
        <dbReference type="Rhea" id="RHEA:42752"/>
        <dbReference type="Rhea" id="RHEA-COMP:10221"/>
        <dbReference type="Rhea" id="RHEA-COMP:10222"/>
        <dbReference type="ChEBI" id="CHEBI:15378"/>
        <dbReference type="ChEBI" id="CHEBI:57856"/>
        <dbReference type="ChEBI" id="CHEBI:59789"/>
        <dbReference type="ChEBI" id="CHEBI:65314"/>
        <dbReference type="ChEBI" id="CHEBI:74486"/>
        <dbReference type="EC" id="2.1.1.177"/>
    </reaction>
</comment>
<gene>
    <name evidence="5" type="primary">rlmH</name>
    <name evidence="6" type="ORF">HY3_07400</name>
</gene>
<dbReference type="EC" id="2.1.1.177" evidence="5"/>
<dbReference type="GO" id="GO:0005737">
    <property type="term" value="C:cytoplasm"/>
    <property type="evidence" value="ECO:0007669"/>
    <property type="project" value="UniProtKB-SubCell"/>
</dbReference>
<proteinExistence type="inferred from homology"/>
<dbReference type="eggNOG" id="COG1576">
    <property type="taxonomic scope" value="Bacteria"/>
</dbReference>
<dbReference type="SUPFAM" id="SSF75217">
    <property type="entry name" value="alpha/beta knot"/>
    <property type="match status" value="1"/>
</dbReference>
<evidence type="ECO:0000256" key="4">
    <source>
        <dbReference type="ARBA" id="ARBA00038303"/>
    </source>
</evidence>
<dbReference type="Gene3D" id="3.40.1280.10">
    <property type="match status" value="1"/>
</dbReference>
<dbReference type="CDD" id="cd18081">
    <property type="entry name" value="RlmH-like"/>
    <property type="match status" value="1"/>
</dbReference>